<dbReference type="Pfam" id="PF01494">
    <property type="entry name" value="FAD_binding_3"/>
    <property type="match status" value="1"/>
</dbReference>
<comment type="cofactor">
    <cofactor evidence="1">
        <name>FAD</name>
        <dbReference type="ChEBI" id="CHEBI:57692"/>
    </cofactor>
</comment>
<keyword evidence="5" id="KW-0503">Monooxygenase</keyword>
<dbReference type="InterPro" id="IPR002938">
    <property type="entry name" value="FAD-bd"/>
</dbReference>
<dbReference type="GO" id="GO:0016709">
    <property type="term" value="F:oxidoreductase activity, acting on paired donors, with incorporation or reduction of molecular oxygen, NAD(P)H as one donor, and incorporation of one atom of oxygen"/>
    <property type="evidence" value="ECO:0007669"/>
    <property type="project" value="UniProtKB-ARBA"/>
</dbReference>
<gene>
    <name evidence="5" type="ORF">M8542_40195</name>
</gene>
<dbReference type="Gene3D" id="3.30.70.2450">
    <property type="match status" value="1"/>
</dbReference>
<dbReference type="InterPro" id="IPR050641">
    <property type="entry name" value="RIFMO-like"/>
</dbReference>
<feature type="domain" description="FAD-binding" evidence="4">
    <location>
        <begin position="17"/>
        <end position="370"/>
    </location>
</feature>
<dbReference type="GO" id="GO:0071949">
    <property type="term" value="F:FAD binding"/>
    <property type="evidence" value="ECO:0007669"/>
    <property type="project" value="InterPro"/>
</dbReference>
<accession>A0A9X2SPT1</accession>
<dbReference type="Gene3D" id="3.40.30.120">
    <property type="match status" value="1"/>
</dbReference>
<dbReference type="Pfam" id="PF21274">
    <property type="entry name" value="Rng_hyd_C"/>
    <property type="match status" value="1"/>
</dbReference>
<sequence>MVGAPRFRVKAVGEMDFDVVVAGGGPVGLALAGELRLGGARVLVLERETATPRSRFGSMGARALNTPSVHALNLRGLLPAVERAAAMWVGPGAVPPPEAPAGERPEVFAGHFAGIGIRADRLRPPGPGEEFLGAGVIAQADLEAILREWAAVEVRSGAEVTGFDADPAGVTVHIGQSTVRAGWLVGADGGRSTVRRLAGFAFPGVDPVFTGRQAVVDLDDPGKLTAGGWQHGEHGSYVVGGWADGDGPPRVHTVEYEPPAERDTPVTAAEVQASLRRVSGTDVVVTKVHVATRYADTTRQATTYRRGRVLLCGDAAHVHSPAGGQGLNLGLGDAVNLGWKLALVARGHAPEPLLDTYTPERHPIGAWVQRWSLAQTALGAARGPRADALREVMTDLLDTPDGATHVVSSIGGGWQHYDLAGDHPLVGRRVPDLALADGTRLASAFRDGHAVVLDAGLGAGAVAAEWGDRVEVVTGRPLAFPDQPLAALVRPDGYLAWIAVATPDDAGLRTALTTWLGPAG</sequence>
<evidence type="ECO:0000256" key="1">
    <source>
        <dbReference type="ARBA" id="ARBA00001974"/>
    </source>
</evidence>
<dbReference type="PRINTS" id="PR00420">
    <property type="entry name" value="RNGMNOXGNASE"/>
</dbReference>
<keyword evidence="6" id="KW-1185">Reference proteome</keyword>
<dbReference type="InterPro" id="IPR036188">
    <property type="entry name" value="FAD/NAD-bd_sf"/>
</dbReference>
<dbReference type="EMBL" id="JAMXQV010000029">
    <property type="protein sequence ID" value="MCR6489068.1"/>
    <property type="molecule type" value="Genomic_DNA"/>
</dbReference>
<name>A0A9X2SPT1_9PSEU</name>
<reference evidence="5" key="1">
    <citation type="submission" date="2022-06" db="EMBL/GenBank/DDBJ databases">
        <title>Amycolatopsis iheyaensis sp. nov., a new species of the genus Amycolatopsis isolated from soil in Iheya island, Japan.</title>
        <authorList>
            <person name="Ngamcharungchit C."/>
            <person name="Kanto H."/>
            <person name="Take A."/>
            <person name="Intra B."/>
            <person name="Matsumoto A."/>
            <person name="Panbangred W."/>
            <person name="Inahashi Y."/>
        </authorList>
    </citation>
    <scope>NUCLEOTIDE SEQUENCE</scope>
    <source>
        <strain evidence="5">OK19-0408</strain>
    </source>
</reference>
<dbReference type="Proteomes" id="UP001144096">
    <property type="component" value="Unassembled WGS sequence"/>
</dbReference>
<comment type="caution">
    <text evidence="5">The sequence shown here is derived from an EMBL/GenBank/DDBJ whole genome shotgun (WGS) entry which is preliminary data.</text>
</comment>
<organism evidence="5 6">
    <name type="scientific">Amycolatopsis iheyensis</name>
    <dbReference type="NCBI Taxonomy" id="2945988"/>
    <lineage>
        <taxon>Bacteria</taxon>
        <taxon>Bacillati</taxon>
        <taxon>Actinomycetota</taxon>
        <taxon>Actinomycetes</taxon>
        <taxon>Pseudonocardiales</taxon>
        <taxon>Pseudonocardiaceae</taxon>
        <taxon>Amycolatopsis</taxon>
    </lineage>
</organism>
<evidence type="ECO:0000259" key="4">
    <source>
        <dbReference type="Pfam" id="PF01494"/>
    </source>
</evidence>
<dbReference type="PANTHER" id="PTHR43004">
    <property type="entry name" value="TRK SYSTEM POTASSIUM UPTAKE PROTEIN"/>
    <property type="match status" value="1"/>
</dbReference>
<keyword evidence="5" id="KW-0560">Oxidoreductase</keyword>
<keyword evidence="2" id="KW-0285">Flavoprotein</keyword>
<proteinExistence type="predicted"/>
<evidence type="ECO:0000313" key="5">
    <source>
        <dbReference type="EMBL" id="MCR6489068.1"/>
    </source>
</evidence>
<dbReference type="PANTHER" id="PTHR43004:SF19">
    <property type="entry name" value="BINDING MONOOXYGENASE, PUTATIVE (JCVI)-RELATED"/>
    <property type="match status" value="1"/>
</dbReference>
<evidence type="ECO:0000256" key="3">
    <source>
        <dbReference type="ARBA" id="ARBA00022827"/>
    </source>
</evidence>
<dbReference type="Gene3D" id="3.50.50.60">
    <property type="entry name" value="FAD/NAD(P)-binding domain"/>
    <property type="match status" value="1"/>
</dbReference>
<dbReference type="SUPFAM" id="SSF51905">
    <property type="entry name" value="FAD/NAD(P)-binding domain"/>
    <property type="match status" value="1"/>
</dbReference>
<dbReference type="AlphaFoldDB" id="A0A9X2SPT1"/>
<keyword evidence="3" id="KW-0274">FAD</keyword>
<evidence type="ECO:0000313" key="6">
    <source>
        <dbReference type="Proteomes" id="UP001144096"/>
    </source>
</evidence>
<protein>
    <submittedName>
        <fullName evidence="5">FAD-dependent monooxygenase</fullName>
    </submittedName>
</protein>
<evidence type="ECO:0000256" key="2">
    <source>
        <dbReference type="ARBA" id="ARBA00022630"/>
    </source>
</evidence>